<dbReference type="InterPro" id="IPR001387">
    <property type="entry name" value="Cro/C1-type_HTH"/>
</dbReference>
<dbReference type="Proteomes" id="UP001501599">
    <property type="component" value="Unassembled WGS sequence"/>
</dbReference>
<dbReference type="InterPro" id="IPR010982">
    <property type="entry name" value="Lambda_DNA-bd_dom_sf"/>
</dbReference>
<dbReference type="PROSITE" id="PS50943">
    <property type="entry name" value="HTH_CROC1"/>
    <property type="match status" value="1"/>
</dbReference>
<reference evidence="3" key="1">
    <citation type="journal article" date="2019" name="Int. J. Syst. Evol. Microbiol.">
        <title>The Global Catalogue of Microorganisms (GCM) 10K type strain sequencing project: providing services to taxonomists for standard genome sequencing and annotation.</title>
        <authorList>
            <consortium name="The Broad Institute Genomics Platform"/>
            <consortium name="The Broad Institute Genome Sequencing Center for Infectious Disease"/>
            <person name="Wu L."/>
            <person name="Ma J."/>
        </authorList>
    </citation>
    <scope>NUCLEOTIDE SEQUENCE [LARGE SCALE GENOMIC DNA]</scope>
    <source>
        <strain evidence="3">JCM 16026</strain>
    </source>
</reference>
<dbReference type="SMART" id="SM00530">
    <property type="entry name" value="HTH_XRE"/>
    <property type="match status" value="1"/>
</dbReference>
<comment type="caution">
    <text evidence="2">The sequence shown here is derived from an EMBL/GenBank/DDBJ whole genome shotgun (WGS) entry which is preliminary data.</text>
</comment>
<evidence type="ECO:0000313" key="3">
    <source>
        <dbReference type="Proteomes" id="UP001501599"/>
    </source>
</evidence>
<evidence type="ECO:0000259" key="1">
    <source>
        <dbReference type="PROSITE" id="PS50943"/>
    </source>
</evidence>
<dbReference type="Pfam" id="PF13560">
    <property type="entry name" value="HTH_31"/>
    <property type="match status" value="1"/>
</dbReference>
<dbReference type="CDD" id="cd00093">
    <property type="entry name" value="HTH_XRE"/>
    <property type="match status" value="1"/>
</dbReference>
<gene>
    <name evidence="2" type="ORF">GCM10009846_05070</name>
</gene>
<feature type="domain" description="HTH cro/C1-type" evidence="1">
    <location>
        <begin position="15"/>
        <end position="69"/>
    </location>
</feature>
<dbReference type="EMBL" id="BAAAQT010000004">
    <property type="protein sequence ID" value="GAA2171393.1"/>
    <property type="molecule type" value="Genomic_DNA"/>
</dbReference>
<organism evidence="2 3">
    <name type="scientific">Agrococcus versicolor</name>
    <dbReference type="NCBI Taxonomy" id="501482"/>
    <lineage>
        <taxon>Bacteria</taxon>
        <taxon>Bacillati</taxon>
        <taxon>Actinomycetota</taxon>
        <taxon>Actinomycetes</taxon>
        <taxon>Micrococcales</taxon>
        <taxon>Microbacteriaceae</taxon>
        <taxon>Agrococcus</taxon>
    </lineage>
</organism>
<proteinExistence type="predicted"/>
<protein>
    <recommendedName>
        <fullName evidence="1">HTH cro/C1-type domain-containing protein</fullName>
    </recommendedName>
</protein>
<accession>A0ABP5MA83</accession>
<sequence length="75" mass="7707">MVFDMTDGRRVGASLRRLRETAGMSSDELAARLGVGVDHLRAVERGVVTPSADFLAAATAVLAAHLRDAGVGGAS</sequence>
<evidence type="ECO:0000313" key="2">
    <source>
        <dbReference type="EMBL" id="GAA2171393.1"/>
    </source>
</evidence>
<name>A0ABP5MA83_9MICO</name>
<dbReference type="Gene3D" id="1.10.260.40">
    <property type="entry name" value="lambda repressor-like DNA-binding domains"/>
    <property type="match status" value="1"/>
</dbReference>
<dbReference type="SUPFAM" id="SSF47413">
    <property type="entry name" value="lambda repressor-like DNA-binding domains"/>
    <property type="match status" value="1"/>
</dbReference>
<keyword evidence="3" id="KW-1185">Reference proteome</keyword>